<protein>
    <submittedName>
        <fullName evidence="4">Glycosyltransferase</fullName>
    </submittedName>
</protein>
<evidence type="ECO:0000256" key="1">
    <source>
        <dbReference type="SAM" id="Phobius"/>
    </source>
</evidence>
<keyword evidence="1" id="KW-0472">Membrane</keyword>
<comment type="caution">
    <text evidence="4">The sequence shown here is derived from an EMBL/GenBank/DDBJ whole genome shotgun (WGS) entry which is preliminary data.</text>
</comment>
<dbReference type="PANTHER" id="PTHR12526">
    <property type="entry name" value="GLYCOSYLTRANSFERASE"/>
    <property type="match status" value="1"/>
</dbReference>
<dbReference type="Pfam" id="PF13579">
    <property type="entry name" value="Glyco_trans_4_4"/>
    <property type="match status" value="1"/>
</dbReference>
<evidence type="ECO:0000313" key="4">
    <source>
        <dbReference type="EMBL" id="RJP72340.1"/>
    </source>
</evidence>
<gene>
    <name evidence="4" type="ORF">C4532_06195</name>
</gene>
<evidence type="ECO:0000259" key="2">
    <source>
        <dbReference type="Pfam" id="PF00534"/>
    </source>
</evidence>
<keyword evidence="4" id="KW-0808">Transferase</keyword>
<dbReference type="EMBL" id="QZKI01000046">
    <property type="protein sequence ID" value="RJP72340.1"/>
    <property type="molecule type" value="Genomic_DNA"/>
</dbReference>
<keyword evidence="1" id="KW-1133">Transmembrane helix</keyword>
<feature type="domain" description="Glycosyltransferase subfamily 4-like N-terminal" evidence="3">
    <location>
        <begin position="28"/>
        <end position="234"/>
    </location>
</feature>
<dbReference type="AlphaFoldDB" id="A0A419F205"/>
<feature type="domain" description="Glycosyl transferase family 1" evidence="2">
    <location>
        <begin position="263"/>
        <end position="379"/>
    </location>
</feature>
<evidence type="ECO:0000313" key="5">
    <source>
        <dbReference type="Proteomes" id="UP000285961"/>
    </source>
</evidence>
<name>A0A419F205_9BACT</name>
<keyword evidence="1" id="KW-0812">Transmembrane</keyword>
<evidence type="ECO:0000259" key="3">
    <source>
        <dbReference type="Pfam" id="PF13579"/>
    </source>
</evidence>
<dbReference type="InterPro" id="IPR001296">
    <property type="entry name" value="Glyco_trans_1"/>
</dbReference>
<reference evidence="4 5" key="1">
    <citation type="journal article" date="2017" name="ISME J.">
        <title>Energy and carbon metabolisms in a deep terrestrial subsurface fluid microbial community.</title>
        <authorList>
            <person name="Momper L."/>
            <person name="Jungbluth S.P."/>
            <person name="Lee M.D."/>
            <person name="Amend J.P."/>
        </authorList>
    </citation>
    <scope>NUCLEOTIDE SEQUENCE [LARGE SCALE GENOMIC DNA]</scope>
    <source>
        <strain evidence="4">SURF_17</strain>
    </source>
</reference>
<organism evidence="4 5">
    <name type="scientific">Candidatus Abyssobacteria bacterium SURF_17</name>
    <dbReference type="NCBI Taxonomy" id="2093361"/>
    <lineage>
        <taxon>Bacteria</taxon>
        <taxon>Pseudomonadati</taxon>
        <taxon>Candidatus Hydrogenedentota</taxon>
        <taxon>Candidatus Abyssobacteria</taxon>
    </lineage>
</organism>
<dbReference type="GO" id="GO:0016757">
    <property type="term" value="F:glycosyltransferase activity"/>
    <property type="evidence" value="ECO:0007669"/>
    <property type="project" value="UniProtKB-ARBA"/>
</dbReference>
<dbReference type="CDD" id="cd03794">
    <property type="entry name" value="GT4_WbuB-like"/>
    <property type="match status" value="1"/>
</dbReference>
<dbReference type="SUPFAM" id="SSF53756">
    <property type="entry name" value="UDP-Glycosyltransferase/glycogen phosphorylase"/>
    <property type="match status" value="1"/>
</dbReference>
<dbReference type="InterPro" id="IPR028098">
    <property type="entry name" value="Glyco_trans_4-like_N"/>
</dbReference>
<proteinExistence type="predicted"/>
<accession>A0A419F205</accession>
<dbReference type="Proteomes" id="UP000285961">
    <property type="component" value="Unassembled WGS sequence"/>
</dbReference>
<sequence>MNVRTHKHVLVVAYAFWPVNVVGAIRPLRLSAELLGRGYRVTVLAMEPWDEELNDQGFGRDIAEQVQIERVRFRWPIGLLRKIRRTTLSRLDSLEAKQASKKALDSMLRWYLGALNALLLYAINLMVSLTWTVSIVSRGWRIARADHIDCVFCTAPPNSSLLPASVLAWLIDAPMVADFRDLWTLHEYAHPGSSGVWKSLSHRINEFLERFVLRCSKFIIYNTPTAKTLMDEKHPSCAEKAFAITNGISPEGGHYPKDRKANGCFTICHLGTLYNDRNPSDFLKGLRQWLDSKGVEFENKVSVTFVGRGSDEVERAAHKYGLENVVRAYGHKTREELPEILGNADVFLLCLGYREASRYVIPAKMYDYIGAEKPVIAFAPTDGEVFNLMRRLGLAANVVTSPDSARVTAILEQEYQRCTSNGNQYSVPHVLRQEYDYSTVSQRIERVISLAIEGHASRKGA</sequence>
<dbReference type="Gene3D" id="3.40.50.2000">
    <property type="entry name" value="Glycogen Phosphorylase B"/>
    <property type="match status" value="2"/>
</dbReference>
<feature type="transmembrane region" description="Helical" evidence="1">
    <location>
        <begin position="110"/>
        <end position="131"/>
    </location>
</feature>
<dbReference type="Pfam" id="PF00534">
    <property type="entry name" value="Glycos_transf_1"/>
    <property type="match status" value="1"/>
</dbReference>